<dbReference type="EMBL" id="WHNP01000026">
    <property type="protein sequence ID" value="MPW20149.1"/>
    <property type="molecule type" value="Genomic_DNA"/>
</dbReference>
<protein>
    <submittedName>
        <fullName evidence="1">Uncharacterized protein</fullName>
    </submittedName>
</protein>
<dbReference type="RefSeq" id="WP_152762821.1">
    <property type="nucleotide sequence ID" value="NZ_WHNP01000026.1"/>
</dbReference>
<sequence>MSEAETQYLSAQVVQLAAGEAGPDEWLSPLDANQRWRLAGFVGALETYGLRGKPLKKASSSSVEVERRVMTAGASLLMEGVAAGHRLLAAIRAPTHADGNLQLLSQAFPQLLVMARKQLSPVERQWIFDLVASYAHQTIDSDTPVIWERKFDRKTPSPSKRMAKTKARSRRMIAMLSRAGITPRVRTTRSGRTKVIVGESQLIGLKGLRDDSLSFKATVRQYGLSTNRLRSLAEAGILALDRGRVRRSSIDLLQKGTGKHAIPCPDGAEIDLISVTEALRYRVPVSRTTEFFDAVCEGRLPVFTRMNGDVVHIKTLHLNSSALQAFMGNVEAEEGEAVSIPEAAKVLRLKQEVMYHLVKVGLVRTVVARLGRRSAKVIQQSEILRFTEEIEPLVQAASRAGVGTREAVRWARANGIDLISGPSIDNGRQYFVRCVPPNGEPARRGRGKLMKVDHPAASELQGED</sequence>
<comment type="caution">
    <text evidence="1">The sequence shown here is derived from an EMBL/GenBank/DDBJ whole genome shotgun (WGS) entry which is preliminary data.</text>
</comment>
<dbReference type="Proteomes" id="UP000484381">
    <property type="component" value="Unassembled WGS sequence"/>
</dbReference>
<evidence type="ECO:0000313" key="2">
    <source>
        <dbReference type="Proteomes" id="UP000484381"/>
    </source>
</evidence>
<reference evidence="1 2" key="1">
    <citation type="submission" date="2019-10" db="EMBL/GenBank/DDBJ databases">
        <title>Paraburkholderia sp. isolated from nodules of Mimosa pudica from Brazilian Atlantic Forest soils.</title>
        <authorList>
            <person name="Paulitsch F."/>
            <person name="Hungria M."/>
            <person name="Dall'Agnol R."/>
        </authorList>
    </citation>
    <scope>NUCLEOTIDE SEQUENCE [LARGE SCALE GENOMIC DNA]</scope>
    <source>
        <strain evidence="1 2">CNPSo 3157</strain>
    </source>
</reference>
<keyword evidence="2" id="KW-1185">Reference proteome</keyword>
<name>A0A7X1NE12_9BURK</name>
<accession>A0A7X1NE12</accession>
<gene>
    <name evidence="1" type="ORF">GCT13_25485</name>
</gene>
<dbReference type="AlphaFoldDB" id="A0A7X1NE12"/>
<organism evidence="1 2">
    <name type="scientific">Paraburkholderia franconis</name>
    <dbReference type="NCBI Taxonomy" id="2654983"/>
    <lineage>
        <taxon>Bacteria</taxon>
        <taxon>Pseudomonadati</taxon>
        <taxon>Pseudomonadota</taxon>
        <taxon>Betaproteobacteria</taxon>
        <taxon>Burkholderiales</taxon>
        <taxon>Burkholderiaceae</taxon>
        <taxon>Paraburkholderia</taxon>
    </lineage>
</organism>
<evidence type="ECO:0000313" key="1">
    <source>
        <dbReference type="EMBL" id="MPW20149.1"/>
    </source>
</evidence>
<proteinExistence type="predicted"/>